<feature type="non-terminal residue" evidence="2">
    <location>
        <position position="59"/>
    </location>
</feature>
<keyword evidence="3" id="KW-1185">Reference proteome</keyword>
<evidence type="ECO:0000313" key="2">
    <source>
        <dbReference type="EMBL" id="KAK2099153.1"/>
    </source>
</evidence>
<gene>
    <name evidence="2" type="ORF">P7K49_024604</name>
</gene>
<evidence type="ECO:0000256" key="1">
    <source>
        <dbReference type="SAM" id="MobiDB-lite"/>
    </source>
</evidence>
<proteinExistence type="predicted"/>
<sequence>EFLEDARRTQDSESLGGPGRREKTPHSAATRSLPETALGRRGSQAGNLAHMLVGPRAAA</sequence>
<feature type="non-terminal residue" evidence="2">
    <location>
        <position position="1"/>
    </location>
</feature>
<protein>
    <submittedName>
        <fullName evidence="2">Uncharacterized protein</fullName>
    </submittedName>
</protein>
<evidence type="ECO:0000313" key="3">
    <source>
        <dbReference type="Proteomes" id="UP001266305"/>
    </source>
</evidence>
<feature type="compositionally biased region" description="Basic and acidic residues" evidence="1">
    <location>
        <begin position="1"/>
        <end position="11"/>
    </location>
</feature>
<dbReference type="Proteomes" id="UP001266305">
    <property type="component" value="Unassembled WGS sequence"/>
</dbReference>
<comment type="caution">
    <text evidence="2">The sequence shown here is derived from an EMBL/GenBank/DDBJ whole genome shotgun (WGS) entry which is preliminary data.</text>
</comment>
<feature type="region of interest" description="Disordered" evidence="1">
    <location>
        <begin position="1"/>
        <end position="59"/>
    </location>
</feature>
<dbReference type="EMBL" id="JASSZA010000011">
    <property type="protein sequence ID" value="KAK2099153.1"/>
    <property type="molecule type" value="Genomic_DNA"/>
</dbReference>
<accession>A0ABQ9UQ01</accession>
<organism evidence="2 3">
    <name type="scientific">Saguinus oedipus</name>
    <name type="common">Cotton-top tamarin</name>
    <name type="synonym">Oedipomidas oedipus</name>
    <dbReference type="NCBI Taxonomy" id="9490"/>
    <lineage>
        <taxon>Eukaryota</taxon>
        <taxon>Metazoa</taxon>
        <taxon>Chordata</taxon>
        <taxon>Craniata</taxon>
        <taxon>Vertebrata</taxon>
        <taxon>Euteleostomi</taxon>
        <taxon>Mammalia</taxon>
        <taxon>Eutheria</taxon>
        <taxon>Euarchontoglires</taxon>
        <taxon>Primates</taxon>
        <taxon>Haplorrhini</taxon>
        <taxon>Platyrrhini</taxon>
        <taxon>Cebidae</taxon>
        <taxon>Callitrichinae</taxon>
        <taxon>Saguinus</taxon>
    </lineage>
</organism>
<name>A0ABQ9UQ01_SAGOE</name>
<reference evidence="2 3" key="1">
    <citation type="submission" date="2023-05" db="EMBL/GenBank/DDBJ databases">
        <title>B98-5 Cell Line De Novo Hybrid Assembly: An Optical Mapping Approach.</title>
        <authorList>
            <person name="Kananen K."/>
            <person name="Auerbach J.A."/>
            <person name="Kautto E."/>
            <person name="Blachly J.S."/>
        </authorList>
    </citation>
    <scope>NUCLEOTIDE SEQUENCE [LARGE SCALE GENOMIC DNA]</scope>
    <source>
        <strain evidence="2">B95-8</strain>
        <tissue evidence="2">Cell line</tissue>
    </source>
</reference>